<dbReference type="EMBL" id="FXWK01000001">
    <property type="protein sequence ID" value="SMQ60359.1"/>
    <property type="molecule type" value="Genomic_DNA"/>
</dbReference>
<evidence type="ECO:0000313" key="14">
    <source>
        <dbReference type="Proteomes" id="UP000194474"/>
    </source>
</evidence>
<dbReference type="PRINTS" id="PR01490">
    <property type="entry name" value="RTXTOXIND"/>
</dbReference>
<feature type="coiled-coil region" evidence="10">
    <location>
        <begin position="244"/>
        <end position="300"/>
    </location>
</feature>
<comment type="subcellular location">
    <subcellularLocation>
        <location evidence="1 9">Cell inner membrane</location>
        <topology evidence="1 9">Single-pass membrane protein</topology>
    </subcellularLocation>
</comment>
<dbReference type="RefSeq" id="WP_086468834.1">
    <property type="nucleotide sequence ID" value="NZ_FXWK01000001.1"/>
</dbReference>
<dbReference type="PANTHER" id="PTHR30386">
    <property type="entry name" value="MEMBRANE FUSION SUBUNIT OF EMRAB-TOLC MULTIDRUG EFFLUX PUMP"/>
    <property type="match status" value="1"/>
</dbReference>
<evidence type="ECO:0000256" key="3">
    <source>
        <dbReference type="ARBA" id="ARBA00022448"/>
    </source>
</evidence>
<gene>
    <name evidence="13" type="ORF">SAMN06295905_0366</name>
</gene>
<keyword evidence="4 9" id="KW-1003">Cell membrane</keyword>
<dbReference type="GO" id="GO:0015031">
    <property type="term" value="P:protein transport"/>
    <property type="evidence" value="ECO:0007669"/>
    <property type="project" value="InterPro"/>
</dbReference>
<dbReference type="Pfam" id="PF26002">
    <property type="entry name" value="Beta-barrel_AprE"/>
    <property type="match status" value="1"/>
</dbReference>
<keyword evidence="5 9" id="KW-0997">Cell inner membrane</keyword>
<keyword evidence="3 9" id="KW-0813">Transport</keyword>
<dbReference type="GO" id="GO:0005886">
    <property type="term" value="C:plasma membrane"/>
    <property type="evidence" value="ECO:0007669"/>
    <property type="project" value="UniProtKB-SubCell"/>
</dbReference>
<evidence type="ECO:0000256" key="2">
    <source>
        <dbReference type="ARBA" id="ARBA00009477"/>
    </source>
</evidence>
<evidence type="ECO:0000259" key="12">
    <source>
        <dbReference type="Pfam" id="PF26002"/>
    </source>
</evidence>
<comment type="similarity">
    <text evidence="2 9">Belongs to the membrane fusion protein (MFP) (TC 8.A.1) family.</text>
</comment>
<evidence type="ECO:0000256" key="7">
    <source>
        <dbReference type="ARBA" id="ARBA00022989"/>
    </source>
</evidence>
<dbReference type="InterPro" id="IPR058982">
    <property type="entry name" value="Beta-barrel_AprE"/>
</dbReference>
<evidence type="ECO:0000313" key="13">
    <source>
        <dbReference type="EMBL" id="SMQ60359.1"/>
    </source>
</evidence>
<dbReference type="Proteomes" id="UP000194474">
    <property type="component" value="Unassembled WGS sequence"/>
</dbReference>
<evidence type="ECO:0000259" key="11">
    <source>
        <dbReference type="Pfam" id="PF25994"/>
    </source>
</evidence>
<keyword evidence="7 9" id="KW-1133">Transmembrane helix</keyword>
<dbReference type="Gene3D" id="2.40.50.100">
    <property type="match status" value="1"/>
</dbReference>
<dbReference type="NCBIfam" id="TIGR01843">
    <property type="entry name" value="type_I_hlyD"/>
    <property type="match status" value="1"/>
</dbReference>
<protein>
    <recommendedName>
        <fullName evidence="9">Membrane fusion protein (MFP) family protein</fullName>
    </recommendedName>
</protein>
<evidence type="ECO:0000256" key="4">
    <source>
        <dbReference type="ARBA" id="ARBA00022475"/>
    </source>
</evidence>
<reference evidence="14" key="1">
    <citation type="submission" date="2017-04" db="EMBL/GenBank/DDBJ databases">
        <authorList>
            <person name="Varghese N."/>
            <person name="Submissions S."/>
        </authorList>
    </citation>
    <scope>NUCLEOTIDE SEQUENCE [LARGE SCALE GENOMIC DNA]</scope>
</reference>
<feature type="domain" description="AprE-like beta-barrel" evidence="12">
    <location>
        <begin position="336"/>
        <end position="425"/>
    </location>
</feature>
<evidence type="ECO:0000256" key="1">
    <source>
        <dbReference type="ARBA" id="ARBA00004377"/>
    </source>
</evidence>
<dbReference type="OrthoDB" id="9810980at2"/>
<dbReference type="AlphaFoldDB" id="A0A1Y6ED64"/>
<feature type="domain" description="AprE-like long alpha-helical hairpin" evidence="11">
    <location>
        <begin position="108"/>
        <end position="293"/>
    </location>
</feature>
<keyword evidence="10" id="KW-0175">Coiled coil</keyword>
<keyword evidence="14" id="KW-1185">Reference proteome</keyword>
<sequence>MNFQPKPFQNKGPDQKSVNYALPADRPPRSWTYIIVLIVAVVFVFLLWANWAEVDQISRAEGKVIPSGKSQIVQSAEPGVVTDILVRSGEQVSAGQLLLRLDDTTTASSAGEVEARVLALSAQVERLRVESSGLTLDAYICPERVAAEAPDVCVAERDLLASRLQSQVSTSEVLAQRVEQRQRELNELGVNKTRLKASLTISQERLGLVEPMAERGLTARTDLLALRAEVADLSGQIAAADEGTARLQAALREAQLQVQQADQQFRQESLGELTLRRAELASAEQQLRGAADRVSRTEIRSPVDGVVNSIDVTTIGAVVQAGARLMDIVPKSEFTLVEARLKPSDVAFVIPGQAARIQFTAYDFSVFGGLRGIVDNVSADSLVDEQTRETYYLVTVRAEETALKYRSQELAVLPGMVATVDIITGKHSILQYLLKPINKVQQEALIER</sequence>
<dbReference type="Gene3D" id="2.40.30.170">
    <property type="match status" value="1"/>
</dbReference>
<proteinExistence type="inferred from homology"/>
<dbReference type="InterPro" id="IPR058781">
    <property type="entry name" value="HH_AprE-like"/>
</dbReference>
<organism evidence="13 14">
    <name type="scientific">Devosia lucknowensis</name>
    <dbReference type="NCBI Taxonomy" id="1096929"/>
    <lineage>
        <taxon>Bacteria</taxon>
        <taxon>Pseudomonadati</taxon>
        <taxon>Pseudomonadota</taxon>
        <taxon>Alphaproteobacteria</taxon>
        <taxon>Hyphomicrobiales</taxon>
        <taxon>Devosiaceae</taxon>
        <taxon>Devosia</taxon>
    </lineage>
</organism>
<evidence type="ECO:0000256" key="6">
    <source>
        <dbReference type="ARBA" id="ARBA00022692"/>
    </source>
</evidence>
<evidence type="ECO:0000256" key="10">
    <source>
        <dbReference type="SAM" id="Coils"/>
    </source>
</evidence>
<feature type="transmembrane region" description="Helical" evidence="9">
    <location>
        <begin position="30"/>
        <end position="49"/>
    </location>
</feature>
<evidence type="ECO:0000256" key="5">
    <source>
        <dbReference type="ARBA" id="ARBA00022519"/>
    </source>
</evidence>
<keyword evidence="8 9" id="KW-0472">Membrane</keyword>
<dbReference type="PANTHER" id="PTHR30386:SF26">
    <property type="entry name" value="TRANSPORT PROTEIN COMB"/>
    <property type="match status" value="1"/>
</dbReference>
<dbReference type="Pfam" id="PF25994">
    <property type="entry name" value="HH_AprE"/>
    <property type="match status" value="1"/>
</dbReference>
<evidence type="ECO:0000256" key="9">
    <source>
        <dbReference type="RuleBase" id="RU365093"/>
    </source>
</evidence>
<keyword evidence="6 9" id="KW-0812">Transmembrane</keyword>
<name>A0A1Y6ED64_9HYPH</name>
<accession>A0A1Y6ED64</accession>
<dbReference type="InterPro" id="IPR010129">
    <property type="entry name" value="T1SS_HlyD"/>
</dbReference>
<dbReference type="InterPro" id="IPR050739">
    <property type="entry name" value="MFP"/>
</dbReference>
<evidence type="ECO:0000256" key="8">
    <source>
        <dbReference type="ARBA" id="ARBA00023136"/>
    </source>
</evidence>